<accession>A0A3M2RP44</accession>
<keyword evidence="3" id="KW-1185">Reference proteome</keyword>
<dbReference type="EMBL" id="NKUJ01000367">
    <property type="protein sequence ID" value="RMJ07068.1"/>
    <property type="molecule type" value="Genomic_DNA"/>
</dbReference>
<keyword evidence="1" id="KW-0732">Signal</keyword>
<dbReference type="Proteomes" id="UP000277212">
    <property type="component" value="Unassembled WGS sequence"/>
</dbReference>
<evidence type="ECO:0000313" key="2">
    <source>
        <dbReference type="EMBL" id="RMJ07068.1"/>
    </source>
</evidence>
<feature type="chain" id="PRO_5018003142" evidence="1">
    <location>
        <begin position="19"/>
        <end position="161"/>
    </location>
</feature>
<comment type="caution">
    <text evidence="2">The sequence shown here is derived from an EMBL/GenBank/DDBJ whole genome shotgun (WGS) entry which is preliminary data.</text>
</comment>
<reference evidence="2 3" key="1">
    <citation type="submission" date="2017-06" db="EMBL/GenBank/DDBJ databases">
        <title>Comparative genomic analysis of Ambrosia Fusariam Clade fungi.</title>
        <authorList>
            <person name="Stajich J.E."/>
            <person name="Carrillo J."/>
            <person name="Kijimoto T."/>
            <person name="Eskalen A."/>
            <person name="O'Donnell K."/>
            <person name="Kasson M."/>
        </authorList>
    </citation>
    <scope>NUCLEOTIDE SEQUENCE [LARGE SCALE GENOMIC DNA]</scope>
    <source>
        <strain evidence="2">UCR3666</strain>
    </source>
</reference>
<organism evidence="2 3">
    <name type="scientific">Fusarium kuroshium</name>
    <dbReference type="NCBI Taxonomy" id="2010991"/>
    <lineage>
        <taxon>Eukaryota</taxon>
        <taxon>Fungi</taxon>
        <taxon>Dikarya</taxon>
        <taxon>Ascomycota</taxon>
        <taxon>Pezizomycotina</taxon>
        <taxon>Sordariomycetes</taxon>
        <taxon>Hypocreomycetidae</taxon>
        <taxon>Hypocreales</taxon>
        <taxon>Nectriaceae</taxon>
        <taxon>Fusarium</taxon>
        <taxon>Fusarium solani species complex</taxon>
    </lineage>
</organism>
<sequence>MFTKTVCSLLVLASATQGFKFTGPEGDSLDVTKNITITWKQENKTTEKQLDLFWYTKPTDLLTLSFMIDSDVNITKGEYIWSPSDNTRKELAKYKDSLTNSSLFRFQAEFYDGDEKSQDDVFSDNYTITGLDDADTNAGSPVMPTWGLVAGGLAAAGLMMA</sequence>
<dbReference type="AlphaFoldDB" id="A0A3M2RP44"/>
<evidence type="ECO:0000256" key="1">
    <source>
        <dbReference type="SAM" id="SignalP"/>
    </source>
</evidence>
<gene>
    <name evidence="2" type="ORF">CDV36_013324</name>
</gene>
<feature type="signal peptide" evidence="1">
    <location>
        <begin position="1"/>
        <end position="18"/>
    </location>
</feature>
<name>A0A3M2RP44_9HYPO</name>
<protein>
    <submittedName>
        <fullName evidence="2">Uncharacterized protein</fullName>
    </submittedName>
</protein>
<evidence type="ECO:0000313" key="3">
    <source>
        <dbReference type="Proteomes" id="UP000277212"/>
    </source>
</evidence>
<dbReference type="OrthoDB" id="5043844at2759"/>
<proteinExistence type="predicted"/>